<dbReference type="SMART" id="SM00367">
    <property type="entry name" value="LRR_CC"/>
    <property type="match status" value="9"/>
</dbReference>
<name>A0A9W8AEA9_9FUNG</name>
<protein>
    <submittedName>
        <fullName evidence="2">UV-damaged DNA-binding protein rad7</fullName>
    </submittedName>
</protein>
<evidence type="ECO:0000313" key="2">
    <source>
        <dbReference type="EMBL" id="KAJ1926094.1"/>
    </source>
</evidence>
<reference evidence="2" key="1">
    <citation type="submission" date="2022-07" db="EMBL/GenBank/DDBJ databases">
        <title>Phylogenomic reconstructions and comparative analyses of Kickxellomycotina fungi.</title>
        <authorList>
            <person name="Reynolds N.K."/>
            <person name="Stajich J.E."/>
            <person name="Barry K."/>
            <person name="Grigoriev I.V."/>
            <person name="Crous P."/>
            <person name="Smith M.E."/>
        </authorList>
    </citation>
    <scope>NUCLEOTIDE SEQUENCE</scope>
    <source>
        <strain evidence="2">RSA 861</strain>
    </source>
</reference>
<feature type="region of interest" description="Disordered" evidence="1">
    <location>
        <begin position="67"/>
        <end position="145"/>
    </location>
</feature>
<accession>A0A9W8AEA9</accession>
<dbReference type="AlphaFoldDB" id="A0A9W8AEA9"/>
<dbReference type="InterPro" id="IPR006553">
    <property type="entry name" value="Leu-rich_rpt_Cys-con_subtyp"/>
</dbReference>
<comment type="caution">
    <text evidence="2">The sequence shown here is derived from an EMBL/GenBank/DDBJ whole genome shotgun (WGS) entry which is preliminary data.</text>
</comment>
<dbReference type="OrthoDB" id="421226at2759"/>
<dbReference type="GO" id="GO:0019005">
    <property type="term" value="C:SCF ubiquitin ligase complex"/>
    <property type="evidence" value="ECO:0007669"/>
    <property type="project" value="TreeGrafter"/>
</dbReference>
<sequence>MSRRQRVRGPRSALTSFLGEQGITLAARQQARERHESHLRNVQAEATNVDVEGDDEVEVTLNVAEPTNSATQMTTDANAEGSEDAEVVPATVRRSRRVPVAAGGSDKGKGKGKKGKHTLSDDDESGNVVMGSSSGAGQAGPSKKRNARGHMLVCEVCKCRFLLKNGASDQDGYGPDGRIMCPACARSARGTGGSNRKTQPKLPGGRPRRKAKKAEVGYEAQDGPHSLVDICIQVIGKYIHDVESLGDMSERNLDKICRIISKRRELTPESLQLFLRPDKTRLALYDTTRLPALNLTQVTFFCPFLTQLHLDFCGRLDDETLGHMGDKLTRLENLHLHGPFLITDAACERFLTLRGAQLRTLSLNQVPQFSTAGMRALRDTATRLTSLTLASCERVDDTCLQLLADPEHSVIGKGLTHLDISRPGAATAVGGVYNTYTLQDDTMLTLLARFGADLVTLDLSGCHTLTDRILHEGLFPHCGRLETLRLAECAALTAAGLARFLVAAKDGRPGSQAEGFYGHRLLRQVDLGRCADLEDIVVEALVYHSGPHLEEVNLNGLLNLTERAVAALAGAVPFDERWHRRFPKRCRKLEREHAQRLNAEPGPSLRVMEAAGQDLEEVAPQLGEHELDLDADGNPRQPGPAGPGLFTVASFRTSHGTTQGGGGVTLGSESELSESESESSDHDDDEGPEGGNGQPAVVPSCPHLSFLDLSWARPVGNKQVAQLLRACPDLQTLVVWGCNRVTESAPTRRGFKYVGRESDTR</sequence>
<dbReference type="SUPFAM" id="SSF52047">
    <property type="entry name" value="RNI-like"/>
    <property type="match status" value="1"/>
</dbReference>
<feature type="compositionally biased region" description="Acidic residues" evidence="1">
    <location>
        <begin position="671"/>
        <end position="688"/>
    </location>
</feature>
<evidence type="ECO:0000256" key="1">
    <source>
        <dbReference type="SAM" id="MobiDB-lite"/>
    </source>
</evidence>
<dbReference type="PANTHER" id="PTHR13318">
    <property type="entry name" value="PARTNER OF PAIRED, ISOFORM B-RELATED"/>
    <property type="match status" value="1"/>
</dbReference>
<feature type="region of interest" description="Disordered" evidence="1">
    <location>
        <begin position="27"/>
        <end position="50"/>
    </location>
</feature>
<gene>
    <name evidence="2" type="primary">RAD7_1</name>
    <name evidence="2" type="ORF">IWQ60_004106</name>
</gene>
<dbReference type="InterPro" id="IPR032675">
    <property type="entry name" value="LRR_dom_sf"/>
</dbReference>
<keyword evidence="3" id="KW-1185">Reference proteome</keyword>
<dbReference type="EMBL" id="JANBPT010000189">
    <property type="protein sequence ID" value="KAJ1926094.1"/>
    <property type="molecule type" value="Genomic_DNA"/>
</dbReference>
<feature type="region of interest" description="Disordered" evidence="1">
    <location>
        <begin position="187"/>
        <end position="218"/>
    </location>
</feature>
<dbReference type="Proteomes" id="UP001150569">
    <property type="component" value="Unassembled WGS sequence"/>
</dbReference>
<feature type="compositionally biased region" description="Low complexity" evidence="1">
    <location>
        <begin position="131"/>
        <end position="141"/>
    </location>
</feature>
<feature type="compositionally biased region" description="Polar residues" evidence="1">
    <location>
        <begin position="67"/>
        <end position="77"/>
    </location>
</feature>
<proteinExistence type="predicted"/>
<dbReference type="GO" id="GO:0003677">
    <property type="term" value="F:DNA binding"/>
    <property type="evidence" value="ECO:0007669"/>
    <property type="project" value="UniProtKB-KW"/>
</dbReference>
<dbReference type="GO" id="GO:0031146">
    <property type="term" value="P:SCF-dependent proteasomal ubiquitin-dependent protein catabolic process"/>
    <property type="evidence" value="ECO:0007669"/>
    <property type="project" value="TreeGrafter"/>
</dbReference>
<feature type="region of interest" description="Disordered" evidence="1">
    <location>
        <begin position="627"/>
        <end position="699"/>
    </location>
</feature>
<feature type="compositionally biased region" description="Basic and acidic residues" evidence="1">
    <location>
        <begin position="30"/>
        <end position="39"/>
    </location>
</feature>
<keyword evidence="2" id="KW-0238">DNA-binding</keyword>
<evidence type="ECO:0000313" key="3">
    <source>
        <dbReference type="Proteomes" id="UP001150569"/>
    </source>
</evidence>
<dbReference type="Gene3D" id="3.80.10.10">
    <property type="entry name" value="Ribonuclease Inhibitor"/>
    <property type="match status" value="3"/>
</dbReference>
<organism evidence="2 3">
    <name type="scientific">Tieghemiomyces parasiticus</name>
    <dbReference type="NCBI Taxonomy" id="78921"/>
    <lineage>
        <taxon>Eukaryota</taxon>
        <taxon>Fungi</taxon>
        <taxon>Fungi incertae sedis</taxon>
        <taxon>Zoopagomycota</taxon>
        <taxon>Kickxellomycotina</taxon>
        <taxon>Dimargaritomycetes</taxon>
        <taxon>Dimargaritales</taxon>
        <taxon>Dimargaritaceae</taxon>
        <taxon>Tieghemiomyces</taxon>
    </lineage>
</organism>